<keyword evidence="3" id="KW-1185">Reference proteome</keyword>
<reference evidence="4" key="1">
    <citation type="submission" date="2025-08" db="UniProtKB">
        <authorList>
            <consortium name="RefSeq"/>
        </authorList>
    </citation>
    <scope>IDENTIFICATION</scope>
    <source>
        <tissue evidence="4">Gonads</tissue>
    </source>
</reference>
<sequence>MIEVVGPIIVAVLVIVICCVAKIGVTLTTKRYKSDVKLTGKTVLVTGASSGIGHEVAIDLATRGARLIVPCMSHQEGKTTCRRIIEATGNSNISYKIMDLRSLKSIRAFCEELSETEEKLDILINNAGVMHSRDELTKDGLQVTVQVNYFGPFLLTNLLLDLLKKSNSARIVNITTGFMISVCDSNINLNTLNEFNGFLNTYCRSKLYFRLFNVELARKLTGSNITTYSVYPGSTRTNLLTNTSIAFQAWARLWMWCQNSPKIVAESIVYCAIKEGIERHSGRHFENCGVTNELTSVKKHLKLCSALWSKSEQLVKLNECDNNNTTNSKFSDKIMTN</sequence>
<keyword evidence="2" id="KW-0472">Membrane</keyword>
<keyword evidence="2" id="KW-1133">Transmembrane helix</keyword>
<dbReference type="KEGG" id="soy:115888165"/>
<dbReference type="PRINTS" id="PR00081">
    <property type="entry name" value="GDHRDH"/>
</dbReference>
<dbReference type="RefSeq" id="XP_030763631.1">
    <property type="nucleotide sequence ID" value="XM_030907771.1"/>
</dbReference>
<feature type="transmembrane region" description="Helical" evidence="2">
    <location>
        <begin position="6"/>
        <end position="25"/>
    </location>
</feature>
<dbReference type="PANTHER" id="PTHR43157:SF31">
    <property type="entry name" value="PHOSPHATIDYLINOSITOL-GLYCAN BIOSYNTHESIS CLASS F PROTEIN"/>
    <property type="match status" value="1"/>
</dbReference>
<dbReference type="GO" id="GO:0016491">
    <property type="term" value="F:oxidoreductase activity"/>
    <property type="evidence" value="ECO:0007669"/>
    <property type="project" value="UniProtKB-KW"/>
</dbReference>
<dbReference type="OrthoDB" id="191139at2759"/>
<accession>A0A6J2YK24</accession>
<dbReference type="AlphaFoldDB" id="A0A6J2YK24"/>
<protein>
    <submittedName>
        <fullName evidence="4">Retinol dehydrogenase 11-like</fullName>
    </submittedName>
</protein>
<dbReference type="PANTHER" id="PTHR43157">
    <property type="entry name" value="PHOSPHATIDYLINOSITOL-GLYCAN BIOSYNTHESIS CLASS F PROTEIN-RELATED"/>
    <property type="match status" value="1"/>
</dbReference>
<proteinExistence type="predicted"/>
<dbReference type="InterPro" id="IPR036291">
    <property type="entry name" value="NAD(P)-bd_dom_sf"/>
</dbReference>
<evidence type="ECO:0000313" key="4">
    <source>
        <dbReference type="RefSeq" id="XP_030763631.1"/>
    </source>
</evidence>
<dbReference type="Gene3D" id="3.40.50.720">
    <property type="entry name" value="NAD(P)-binding Rossmann-like Domain"/>
    <property type="match status" value="1"/>
</dbReference>
<dbReference type="InterPro" id="IPR002347">
    <property type="entry name" value="SDR_fam"/>
</dbReference>
<dbReference type="Pfam" id="PF00106">
    <property type="entry name" value="adh_short"/>
    <property type="match status" value="1"/>
</dbReference>
<evidence type="ECO:0000313" key="3">
    <source>
        <dbReference type="Proteomes" id="UP000504635"/>
    </source>
</evidence>
<dbReference type="InParanoid" id="A0A6J2YK24"/>
<dbReference type="Proteomes" id="UP000504635">
    <property type="component" value="Unplaced"/>
</dbReference>
<name>A0A6J2YK24_SITOR</name>
<evidence type="ECO:0000256" key="2">
    <source>
        <dbReference type="SAM" id="Phobius"/>
    </source>
</evidence>
<dbReference type="GeneID" id="115888165"/>
<dbReference type="SUPFAM" id="SSF51735">
    <property type="entry name" value="NAD(P)-binding Rossmann-fold domains"/>
    <property type="match status" value="1"/>
</dbReference>
<keyword evidence="2" id="KW-0812">Transmembrane</keyword>
<gene>
    <name evidence="4" type="primary">LOC115888165</name>
</gene>
<keyword evidence="1" id="KW-0560">Oxidoreductase</keyword>
<organism evidence="3 4">
    <name type="scientific">Sitophilus oryzae</name>
    <name type="common">Rice weevil</name>
    <name type="synonym">Curculio oryzae</name>
    <dbReference type="NCBI Taxonomy" id="7048"/>
    <lineage>
        <taxon>Eukaryota</taxon>
        <taxon>Metazoa</taxon>
        <taxon>Ecdysozoa</taxon>
        <taxon>Arthropoda</taxon>
        <taxon>Hexapoda</taxon>
        <taxon>Insecta</taxon>
        <taxon>Pterygota</taxon>
        <taxon>Neoptera</taxon>
        <taxon>Endopterygota</taxon>
        <taxon>Coleoptera</taxon>
        <taxon>Polyphaga</taxon>
        <taxon>Cucujiformia</taxon>
        <taxon>Curculionidae</taxon>
        <taxon>Dryophthorinae</taxon>
        <taxon>Sitophilus</taxon>
    </lineage>
</organism>
<evidence type="ECO:0000256" key="1">
    <source>
        <dbReference type="ARBA" id="ARBA00023002"/>
    </source>
</evidence>